<accession>A0A075H247</accession>
<organism evidence="1">
    <name type="scientific">uncultured marine group II/III euryarchaeote KM3_35_G08</name>
    <dbReference type="NCBI Taxonomy" id="1456438"/>
    <lineage>
        <taxon>Archaea</taxon>
        <taxon>Methanobacteriati</taxon>
        <taxon>Methanobacteriota</taxon>
        <taxon>environmental samples</taxon>
    </lineage>
</organism>
<dbReference type="AlphaFoldDB" id="A0A075H247"/>
<reference evidence="1" key="1">
    <citation type="journal article" date="2014" name="Genome Biol. Evol.">
        <title>Pangenome evidence for extensive interdomain horizontal transfer affecting lineage core and shell genes in uncultured planktonic thaumarchaeota and euryarchaeota.</title>
        <authorList>
            <person name="Deschamps P."/>
            <person name="Zivanovic Y."/>
            <person name="Moreira D."/>
            <person name="Rodriguez-Valera F."/>
            <person name="Lopez-Garcia P."/>
        </authorList>
    </citation>
    <scope>NUCLEOTIDE SEQUENCE</scope>
</reference>
<name>A0A075H247_9EURY</name>
<dbReference type="EMBL" id="KF900857">
    <property type="protein sequence ID" value="AIF09280.1"/>
    <property type="molecule type" value="Genomic_DNA"/>
</dbReference>
<sequence>MTIIRENDDGDSFRVFAQLLGRLLNVAELFYQLLSEDLRHKQQCAEETRMHSEQTLYMEHDFGWEFQEEER</sequence>
<evidence type="ECO:0000313" key="1">
    <source>
        <dbReference type="EMBL" id="AIF09280.1"/>
    </source>
</evidence>
<protein>
    <submittedName>
        <fullName evidence="1">Uncharacterized protein</fullName>
    </submittedName>
</protein>
<proteinExistence type="predicted"/>